<evidence type="ECO:0000313" key="3">
    <source>
        <dbReference type="Proteomes" id="UP000003558"/>
    </source>
</evidence>
<dbReference type="AlphaFoldDB" id="F9VT64"/>
<dbReference type="Proteomes" id="UP000003558">
    <property type="component" value="Unassembled WGS sequence"/>
</dbReference>
<evidence type="ECO:0000313" key="2">
    <source>
        <dbReference type="EMBL" id="GAA11803.1"/>
    </source>
</evidence>
<reference evidence="2 3" key="1">
    <citation type="submission" date="2011-05" db="EMBL/GenBank/DDBJ databases">
        <title>Whole genome shotgun sequence of Gordonia alkanivorans NBRC 16433.</title>
        <authorList>
            <person name="Hosoyama A."/>
            <person name="Nakamura S."/>
            <person name="Takarada H."/>
            <person name="Tsuchikane K."/>
            <person name="Yamazaki S."/>
            <person name="Fujita N."/>
        </authorList>
    </citation>
    <scope>NUCLEOTIDE SEQUENCE [LARGE SCALE GENOMIC DNA]</scope>
    <source>
        <strain evidence="2 3">NBRC 16433</strain>
    </source>
</reference>
<dbReference type="STRING" id="1027371.GOALK_041_00010"/>
<dbReference type="RefSeq" id="WP_006357953.1">
    <property type="nucleotide sequence ID" value="NZ_BACI01000041.1"/>
</dbReference>
<organism evidence="2 3">
    <name type="scientific">Gordonia alkanivorans NBRC 16433</name>
    <dbReference type="NCBI Taxonomy" id="1027371"/>
    <lineage>
        <taxon>Bacteria</taxon>
        <taxon>Bacillati</taxon>
        <taxon>Actinomycetota</taxon>
        <taxon>Actinomycetes</taxon>
        <taxon>Mycobacteriales</taxon>
        <taxon>Gordoniaceae</taxon>
        <taxon>Gordonia</taxon>
    </lineage>
</organism>
<accession>F9VT64</accession>
<protein>
    <recommendedName>
        <fullName evidence="1">Transposase IS110-like N-terminal domain-containing protein</fullName>
    </recommendedName>
</protein>
<dbReference type="GO" id="GO:0006313">
    <property type="term" value="P:DNA transposition"/>
    <property type="evidence" value="ECO:0007669"/>
    <property type="project" value="InterPro"/>
</dbReference>
<dbReference type="InterPro" id="IPR047650">
    <property type="entry name" value="Transpos_IS110"/>
</dbReference>
<sequence length="229" mass="24704">MTPTTSTTQPLVLGVDTHQRRHHAALVNAEGRLLADHEFPATSTGYHQLWQWATSFGPITQAGVEASASYGAGLTRLLTAHDVTVIDVNTPDLPRRYAHGKTDQLDAHAAAMAVFTGRAEAIAKDTTGIVESVRMLYVARASAVDEATRIGNQLRDLVTTAPAEWADRCRAATTTAQRITLIEALPTPAPKTKLSAPAAAFVRAGRSLLTRYRLAQREVTDLTRELTAL</sequence>
<gene>
    <name evidence="2" type="ORF">GOALK_041_00010</name>
</gene>
<feature type="non-terminal residue" evidence="2">
    <location>
        <position position="229"/>
    </location>
</feature>
<dbReference type="Pfam" id="PF01548">
    <property type="entry name" value="DEDD_Tnp_IS110"/>
    <property type="match status" value="1"/>
</dbReference>
<name>F9VT64_9ACTN</name>
<dbReference type="GO" id="GO:0004803">
    <property type="term" value="F:transposase activity"/>
    <property type="evidence" value="ECO:0007669"/>
    <property type="project" value="InterPro"/>
</dbReference>
<evidence type="ECO:0000259" key="1">
    <source>
        <dbReference type="Pfam" id="PF01548"/>
    </source>
</evidence>
<dbReference type="eggNOG" id="COG3547">
    <property type="taxonomic scope" value="Bacteria"/>
</dbReference>
<dbReference type="GO" id="GO:0003677">
    <property type="term" value="F:DNA binding"/>
    <property type="evidence" value="ECO:0007669"/>
    <property type="project" value="InterPro"/>
</dbReference>
<dbReference type="PANTHER" id="PTHR33055">
    <property type="entry name" value="TRANSPOSASE FOR INSERTION SEQUENCE ELEMENT IS1111A"/>
    <property type="match status" value="1"/>
</dbReference>
<dbReference type="InterPro" id="IPR002525">
    <property type="entry name" value="Transp_IS110-like_N"/>
</dbReference>
<comment type="caution">
    <text evidence="2">The sequence shown here is derived from an EMBL/GenBank/DDBJ whole genome shotgun (WGS) entry which is preliminary data.</text>
</comment>
<dbReference type="EMBL" id="BACI01000041">
    <property type="protein sequence ID" value="GAA11803.1"/>
    <property type="molecule type" value="Genomic_DNA"/>
</dbReference>
<proteinExistence type="predicted"/>
<dbReference type="PANTHER" id="PTHR33055:SF3">
    <property type="entry name" value="PUTATIVE TRANSPOSASE FOR IS117-RELATED"/>
    <property type="match status" value="1"/>
</dbReference>
<feature type="domain" description="Transposase IS110-like N-terminal" evidence="1">
    <location>
        <begin position="13"/>
        <end position="159"/>
    </location>
</feature>